<keyword evidence="1" id="KW-0472">Membrane</keyword>
<dbReference type="EMBL" id="BMCM01000002">
    <property type="protein sequence ID" value="GGD75319.1"/>
    <property type="molecule type" value="Genomic_DNA"/>
</dbReference>
<dbReference type="RefSeq" id="WP_188436224.1">
    <property type="nucleotide sequence ID" value="NZ_BMCM01000002.1"/>
</dbReference>
<proteinExistence type="predicted"/>
<evidence type="ECO:0008006" key="4">
    <source>
        <dbReference type="Google" id="ProtNLM"/>
    </source>
</evidence>
<organism evidence="2 3">
    <name type="scientific">Microbacterium murale</name>
    <dbReference type="NCBI Taxonomy" id="1081040"/>
    <lineage>
        <taxon>Bacteria</taxon>
        <taxon>Bacillati</taxon>
        <taxon>Actinomycetota</taxon>
        <taxon>Actinomycetes</taxon>
        <taxon>Micrococcales</taxon>
        <taxon>Microbacteriaceae</taxon>
        <taxon>Microbacterium</taxon>
    </lineage>
</organism>
<gene>
    <name evidence="2" type="ORF">GCM10007269_17960</name>
</gene>
<comment type="caution">
    <text evidence="2">The sequence shown here is derived from an EMBL/GenBank/DDBJ whole genome shotgun (WGS) entry which is preliminary data.</text>
</comment>
<evidence type="ECO:0000256" key="1">
    <source>
        <dbReference type="SAM" id="Phobius"/>
    </source>
</evidence>
<sequence>MTSSHIETVPSQERRNKRRPFIAFGLAVLAIGGIGAAATSAAWTDNGWFSASASAATFDLQVSLDGKTWSQGAAKTVDGVTTIDVKVPSTAYANLLPGQKRDVNLWVRNDSSVAANLTKTVGFAEGSTFAANPSATLSGLAETLAPTGQTGSDDQFLLSLTTPADWTSANVGKSGTVVVTLTATATS</sequence>
<accession>A0ABQ1RR28</accession>
<protein>
    <recommendedName>
        <fullName evidence="4">Ribosomally synthesized peptide with SipW-like signal peptide</fullName>
    </recommendedName>
</protein>
<keyword evidence="1" id="KW-1133">Transmembrane helix</keyword>
<keyword evidence="1" id="KW-0812">Transmembrane</keyword>
<feature type="transmembrane region" description="Helical" evidence="1">
    <location>
        <begin position="21"/>
        <end position="43"/>
    </location>
</feature>
<evidence type="ECO:0000313" key="3">
    <source>
        <dbReference type="Proteomes" id="UP000629365"/>
    </source>
</evidence>
<evidence type="ECO:0000313" key="2">
    <source>
        <dbReference type="EMBL" id="GGD75319.1"/>
    </source>
</evidence>
<keyword evidence="3" id="KW-1185">Reference proteome</keyword>
<name>A0ABQ1RR28_9MICO</name>
<dbReference type="Proteomes" id="UP000629365">
    <property type="component" value="Unassembled WGS sequence"/>
</dbReference>
<reference evidence="3" key="1">
    <citation type="journal article" date="2019" name="Int. J. Syst. Evol. Microbiol.">
        <title>The Global Catalogue of Microorganisms (GCM) 10K type strain sequencing project: providing services to taxonomists for standard genome sequencing and annotation.</title>
        <authorList>
            <consortium name="The Broad Institute Genomics Platform"/>
            <consortium name="The Broad Institute Genome Sequencing Center for Infectious Disease"/>
            <person name="Wu L."/>
            <person name="Ma J."/>
        </authorList>
    </citation>
    <scope>NUCLEOTIDE SEQUENCE [LARGE SCALE GENOMIC DNA]</scope>
    <source>
        <strain evidence="3">CCM 7640</strain>
    </source>
</reference>